<feature type="domain" description="EF-hand" evidence="4">
    <location>
        <begin position="71"/>
        <end position="102"/>
    </location>
</feature>
<dbReference type="Gene3D" id="1.10.238.10">
    <property type="entry name" value="EF-hand"/>
    <property type="match status" value="1"/>
</dbReference>
<evidence type="ECO:0000256" key="3">
    <source>
        <dbReference type="SAM" id="SignalP"/>
    </source>
</evidence>
<dbReference type="AlphaFoldDB" id="A0A7S1FCC5"/>
<feature type="signal peptide" evidence="3">
    <location>
        <begin position="1"/>
        <end position="20"/>
    </location>
</feature>
<dbReference type="SMART" id="SM00054">
    <property type="entry name" value="EFh"/>
    <property type="match status" value="2"/>
</dbReference>
<proteinExistence type="predicted"/>
<evidence type="ECO:0000313" key="5">
    <source>
        <dbReference type="EMBL" id="CAD8856697.1"/>
    </source>
</evidence>
<gene>
    <name evidence="5" type="ORF">NSCI0253_LOCUS31049</name>
</gene>
<protein>
    <recommendedName>
        <fullName evidence="4">EF-hand domain-containing protein</fullName>
    </recommendedName>
</protein>
<dbReference type="PROSITE" id="PS00018">
    <property type="entry name" value="EF_HAND_1"/>
    <property type="match status" value="2"/>
</dbReference>
<dbReference type="InterPro" id="IPR011992">
    <property type="entry name" value="EF-hand-dom_pair"/>
</dbReference>
<feature type="domain" description="EF-hand" evidence="4">
    <location>
        <begin position="33"/>
        <end position="68"/>
    </location>
</feature>
<dbReference type="InterPro" id="IPR018247">
    <property type="entry name" value="EF_Hand_1_Ca_BS"/>
</dbReference>
<evidence type="ECO:0000259" key="4">
    <source>
        <dbReference type="PROSITE" id="PS50222"/>
    </source>
</evidence>
<accession>A0A7S1FCC5</accession>
<sequence length="247" mass="26666">MMSVTRNAFLSLFAIVRVQANVNSFLGFASHETPMEDARRSLESLDANHDHHVSREEVKAFAKSMGEFGTDADKQFSDLDANSDGELDVYEISNALTQETQTAKEVSTQGPFMIVPKSAPGEFTVVPMGSVPGVKTELMSDDAQQTAAAESSAALLASDLAEAAKAASTAAALEREAAQLRSVVATEAKAFATGHGDPKERVEKFIKMEMEAQEKEEQAAAARARYTALRRQSRDLMTVTKSLLSED</sequence>
<name>A0A7S1FCC5_NOCSC</name>
<feature type="chain" id="PRO_5030850691" description="EF-hand domain-containing protein" evidence="3">
    <location>
        <begin position="21"/>
        <end position="247"/>
    </location>
</feature>
<evidence type="ECO:0000256" key="1">
    <source>
        <dbReference type="ARBA" id="ARBA00022837"/>
    </source>
</evidence>
<organism evidence="5">
    <name type="scientific">Noctiluca scintillans</name>
    <name type="common">Sea sparkle</name>
    <name type="synonym">Red tide dinoflagellate</name>
    <dbReference type="NCBI Taxonomy" id="2966"/>
    <lineage>
        <taxon>Eukaryota</taxon>
        <taxon>Sar</taxon>
        <taxon>Alveolata</taxon>
        <taxon>Dinophyceae</taxon>
        <taxon>Noctilucales</taxon>
        <taxon>Noctilucaceae</taxon>
        <taxon>Noctiluca</taxon>
    </lineage>
</organism>
<keyword evidence="3" id="KW-0732">Signal</keyword>
<dbReference type="InterPro" id="IPR002048">
    <property type="entry name" value="EF_hand_dom"/>
</dbReference>
<reference evidence="5" key="1">
    <citation type="submission" date="2021-01" db="EMBL/GenBank/DDBJ databases">
        <authorList>
            <person name="Corre E."/>
            <person name="Pelletier E."/>
            <person name="Niang G."/>
            <person name="Scheremetjew M."/>
            <person name="Finn R."/>
            <person name="Kale V."/>
            <person name="Holt S."/>
            <person name="Cochrane G."/>
            <person name="Meng A."/>
            <person name="Brown T."/>
            <person name="Cohen L."/>
        </authorList>
    </citation>
    <scope>NUCLEOTIDE SEQUENCE</scope>
</reference>
<evidence type="ECO:0000256" key="2">
    <source>
        <dbReference type="SAM" id="Coils"/>
    </source>
</evidence>
<keyword evidence="1" id="KW-0106">Calcium</keyword>
<dbReference type="EMBL" id="HBFQ01043800">
    <property type="protein sequence ID" value="CAD8856697.1"/>
    <property type="molecule type" value="Transcribed_RNA"/>
</dbReference>
<dbReference type="GO" id="GO:0005509">
    <property type="term" value="F:calcium ion binding"/>
    <property type="evidence" value="ECO:0007669"/>
    <property type="project" value="InterPro"/>
</dbReference>
<feature type="coiled-coil region" evidence="2">
    <location>
        <begin position="163"/>
        <end position="232"/>
    </location>
</feature>
<dbReference type="SUPFAM" id="SSF47473">
    <property type="entry name" value="EF-hand"/>
    <property type="match status" value="1"/>
</dbReference>
<keyword evidence="2" id="KW-0175">Coiled coil</keyword>
<dbReference type="PROSITE" id="PS50222">
    <property type="entry name" value="EF_HAND_2"/>
    <property type="match status" value="2"/>
</dbReference>